<comment type="caution">
    <text evidence="1">The sequence shown here is derived from an EMBL/GenBank/DDBJ whole genome shotgun (WGS) entry which is preliminary data.</text>
</comment>
<evidence type="ECO:0000313" key="1">
    <source>
        <dbReference type="EMBL" id="MBN8660990.1"/>
    </source>
</evidence>
<organism evidence="1 2">
    <name type="scientific">Candidatus Obscuribacter phosphatis</name>
    <dbReference type="NCBI Taxonomy" id="1906157"/>
    <lineage>
        <taxon>Bacteria</taxon>
        <taxon>Bacillati</taxon>
        <taxon>Candidatus Melainabacteria</taxon>
        <taxon>Candidatus Obscuribacterales</taxon>
        <taxon>Candidatus Obscuribacteraceae</taxon>
        <taxon>Candidatus Obscuribacter</taxon>
    </lineage>
</organism>
<evidence type="ECO:0000313" key="2">
    <source>
        <dbReference type="Proteomes" id="UP000664277"/>
    </source>
</evidence>
<proteinExistence type="predicted"/>
<gene>
    <name evidence="1" type="ORF">J0M35_11530</name>
</gene>
<sequence length="184" mass="20509">MHGSKASLRAWRLTFVLAGLAAGLTLSIEKANCQYPSQQQNSSSREQLDPNKVNKKPAWLKTGEALAKVPEGLKEKVSLPDVPDYTGKAKFLNGLIYDHVGKLGPCYVMTFNTKETSNQVIDWYRSVFQMYGWKIDYQDKDSINATNQKSGNMCILQVSGPVAGYDVKGDNGSYSIRYQYAKPQ</sequence>
<accession>A0A8J7PLR5</accession>
<protein>
    <submittedName>
        <fullName evidence="1">Uncharacterized protein</fullName>
    </submittedName>
</protein>
<dbReference type="EMBL" id="JAFLCK010000015">
    <property type="protein sequence ID" value="MBN8660990.1"/>
    <property type="molecule type" value="Genomic_DNA"/>
</dbReference>
<reference evidence="1" key="1">
    <citation type="submission" date="2021-02" db="EMBL/GenBank/DDBJ databases">
        <title>Genome-Resolved Metagenomics of a Microbial Community Performing Photosynthetic Biological Nutrient Removal.</title>
        <authorList>
            <person name="Mcdaniel E.A."/>
        </authorList>
    </citation>
    <scope>NUCLEOTIDE SEQUENCE</scope>
    <source>
        <strain evidence="1">UWPOB_OBS1</strain>
    </source>
</reference>
<dbReference type="AlphaFoldDB" id="A0A8J7PLR5"/>
<name>A0A8J7PLR5_9BACT</name>
<dbReference type="Proteomes" id="UP000664277">
    <property type="component" value="Unassembled WGS sequence"/>
</dbReference>